<protein>
    <submittedName>
        <fullName evidence="2">Uncharacterized protein</fullName>
    </submittedName>
</protein>
<dbReference type="EMBL" id="BAABME010005344">
    <property type="protein sequence ID" value="GAA0165333.1"/>
    <property type="molecule type" value="Genomic_DNA"/>
</dbReference>
<name>A0AAV3QRS9_LITER</name>
<dbReference type="Proteomes" id="UP001454036">
    <property type="component" value="Unassembled WGS sequence"/>
</dbReference>
<gene>
    <name evidence="2" type="ORF">LIER_20767</name>
</gene>
<sequence>MRLSSGADQVYRPLVVRDVVDRPLSPGEILLAAKETAPPNTVPLESMQGKRPIAFNKVKVMKKVASSPRPSTTAELPPRPAQVANPTPHSSPIVVELNPSSSLPNMDLPHEPSSSSLAGKRPSDEAVLQGKEKWVKATSELSYPPKDGIPPSPFPASDPLMAAWFFTPDFLTPPYTLPWGQQICVDTPFKSNLQSFHSCLYILDYEYML</sequence>
<feature type="region of interest" description="Disordered" evidence="1">
    <location>
        <begin position="64"/>
        <end position="126"/>
    </location>
</feature>
<reference evidence="2 3" key="1">
    <citation type="submission" date="2024-01" db="EMBL/GenBank/DDBJ databases">
        <title>The complete chloroplast genome sequence of Lithospermum erythrorhizon: insights into the phylogenetic relationship among Boraginaceae species and the maternal lineages of purple gromwells.</title>
        <authorList>
            <person name="Okada T."/>
            <person name="Watanabe K."/>
        </authorList>
    </citation>
    <scope>NUCLEOTIDE SEQUENCE [LARGE SCALE GENOMIC DNA]</scope>
</reference>
<dbReference type="AlphaFoldDB" id="A0AAV3QRS9"/>
<accession>A0AAV3QRS9</accession>
<keyword evidence="3" id="KW-1185">Reference proteome</keyword>
<evidence type="ECO:0000256" key="1">
    <source>
        <dbReference type="SAM" id="MobiDB-lite"/>
    </source>
</evidence>
<organism evidence="2 3">
    <name type="scientific">Lithospermum erythrorhizon</name>
    <name type="common">Purple gromwell</name>
    <name type="synonym">Lithospermum officinale var. erythrorhizon</name>
    <dbReference type="NCBI Taxonomy" id="34254"/>
    <lineage>
        <taxon>Eukaryota</taxon>
        <taxon>Viridiplantae</taxon>
        <taxon>Streptophyta</taxon>
        <taxon>Embryophyta</taxon>
        <taxon>Tracheophyta</taxon>
        <taxon>Spermatophyta</taxon>
        <taxon>Magnoliopsida</taxon>
        <taxon>eudicotyledons</taxon>
        <taxon>Gunneridae</taxon>
        <taxon>Pentapetalae</taxon>
        <taxon>asterids</taxon>
        <taxon>lamiids</taxon>
        <taxon>Boraginales</taxon>
        <taxon>Boraginaceae</taxon>
        <taxon>Boraginoideae</taxon>
        <taxon>Lithospermeae</taxon>
        <taxon>Lithospermum</taxon>
    </lineage>
</organism>
<proteinExistence type="predicted"/>
<comment type="caution">
    <text evidence="2">The sequence shown here is derived from an EMBL/GenBank/DDBJ whole genome shotgun (WGS) entry which is preliminary data.</text>
</comment>
<evidence type="ECO:0000313" key="3">
    <source>
        <dbReference type="Proteomes" id="UP001454036"/>
    </source>
</evidence>
<evidence type="ECO:0000313" key="2">
    <source>
        <dbReference type="EMBL" id="GAA0165333.1"/>
    </source>
</evidence>